<evidence type="ECO:0000259" key="6">
    <source>
        <dbReference type="Pfam" id="PF23286"/>
    </source>
</evidence>
<keyword evidence="2" id="KW-0677">Repeat</keyword>
<dbReference type="EMBL" id="LRBV02000009">
    <property type="status" value="NOT_ANNOTATED_CDS"/>
    <property type="molecule type" value="Genomic_DNA"/>
</dbReference>
<dbReference type="SUPFAM" id="SSF52047">
    <property type="entry name" value="RNI-like"/>
    <property type="match status" value="1"/>
</dbReference>
<dbReference type="OMA" id="NESCERS"/>
<evidence type="ECO:0000313" key="7">
    <source>
        <dbReference type="EnsemblPlants" id="QL09p000413:mrna"/>
    </source>
</evidence>
<proteinExistence type="predicted"/>
<dbReference type="PANTHER" id="PTHR45752:SF171">
    <property type="entry name" value="TMV RESISTANCE PROTEIN N-LIKE"/>
    <property type="match status" value="1"/>
</dbReference>
<dbReference type="Pfam" id="PF00560">
    <property type="entry name" value="LRR_1"/>
    <property type="match status" value="1"/>
</dbReference>
<dbReference type="Gramene" id="QL09p000413:mrna">
    <property type="protein sequence ID" value="QL09p000413:mrna"/>
    <property type="gene ID" value="QL09p000413"/>
</dbReference>
<dbReference type="InterPro" id="IPR001611">
    <property type="entry name" value="Leu-rich_rpt"/>
</dbReference>
<dbReference type="InterPro" id="IPR045344">
    <property type="entry name" value="C-JID"/>
</dbReference>
<protein>
    <recommendedName>
        <fullName evidence="9">TMV resistance protein N</fullName>
    </recommendedName>
</protein>
<dbReference type="InParanoid" id="A0A7N2MHY3"/>
<dbReference type="Gene3D" id="3.80.10.10">
    <property type="entry name" value="Ribonuclease Inhibitor"/>
    <property type="match status" value="1"/>
</dbReference>
<evidence type="ECO:0000256" key="4">
    <source>
        <dbReference type="SAM" id="MobiDB-lite"/>
    </source>
</evidence>
<dbReference type="PANTHER" id="PTHR45752">
    <property type="entry name" value="LEUCINE-RICH REPEAT-CONTAINING"/>
    <property type="match status" value="1"/>
</dbReference>
<dbReference type="InterPro" id="IPR050715">
    <property type="entry name" value="LRR-SigEffector_domain"/>
</dbReference>
<reference evidence="7 8" key="1">
    <citation type="journal article" date="2016" name="G3 (Bethesda)">
        <title>First Draft Assembly and Annotation of the Genome of a California Endemic Oak Quercus lobata Nee (Fagaceae).</title>
        <authorList>
            <person name="Sork V.L."/>
            <person name="Fitz-Gibbon S.T."/>
            <person name="Puiu D."/>
            <person name="Crepeau M."/>
            <person name="Gugger P.F."/>
            <person name="Sherman R."/>
            <person name="Stevens K."/>
            <person name="Langley C.H."/>
            <person name="Pellegrini M."/>
            <person name="Salzberg S.L."/>
        </authorList>
    </citation>
    <scope>NUCLEOTIDE SEQUENCE [LARGE SCALE GENOMIC DNA]</scope>
    <source>
        <strain evidence="7 8">cv. SW786</strain>
    </source>
</reference>
<keyword evidence="8" id="KW-1185">Reference proteome</keyword>
<dbReference type="InterPro" id="IPR032675">
    <property type="entry name" value="LRR_dom_sf"/>
</dbReference>
<feature type="domain" description="Disease resistance protein RPS4B/Roq1-like leucine-rich repeats" evidence="6">
    <location>
        <begin position="5"/>
        <end position="95"/>
    </location>
</feature>
<evidence type="ECO:0000256" key="2">
    <source>
        <dbReference type="ARBA" id="ARBA00022737"/>
    </source>
</evidence>
<dbReference type="Proteomes" id="UP000594261">
    <property type="component" value="Chromosome 9"/>
</dbReference>
<dbReference type="Pfam" id="PF23286">
    <property type="entry name" value="LRR_13"/>
    <property type="match status" value="1"/>
</dbReference>
<dbReference type="EnsemblPlants" id="QL09p000413:mrna">
    <property type="protein sequence ID" value="QL09p000413:mrna"/>
    <property type="gene ID" value="QL09p000413"/>
</dbReference>
<evidence type="ECO:0008006" key="9">
    <source>
        <dbReference type="Google" id="ProtNLM"/>
    </source>
</evidence>
<feature type="domain" description="C-JID" evidence="5">
    <location>
        <begin position="157"/>
        <end position="293"/>
    </location>
</feature>
<feature type="compositionally biased region" description="Basic and acidic residues" evidence="4">
    <location>
        <begin position="350"/>
        <end position="366"/>
    </location>
</feature>
<dbReference type="Pfam" id="PF20160">
    <property type="entry name" value="C-JID"/>
    <property type="match status" value="1"/>
</dbReference>
<feature type="region of interest" description="Disordered" evidence="4">
    <location>
        <begin position="320"/>
        <end position="366"/>
    </location>
</feature>
<dbReference type="InterPro" id="IPR058546">
    <property type="entry name" value="RPS4B/Roq1-like_LRR"/>
</dbReference>
<name>A0A7N2MHY3_QUELO</name>
<evidence type="ECO:0000256" key="1">
    <source>
        <dbReference type="ARBA" id="ARBA00022614"/>
    </source>
</evidence>
<evidence type="ECO:0000256" key="3">
    <source>
        <dbReference type="ARBA" id="ARBA00022821"/>
    </source>
</evidence>
<dbReference type="PROSITE" id="PS51450">
    <property type="entry name" value="LRR"/>
    <property type="match status" value="1"/>
</dbReference>
<evidence type="ECO:0000259" key="5">
    <source>
        <dbReference type="Pfam" id="PF20160"/>
    </source>
</evidence>
<keyword evidence="1" id="KW-0433">Leucine-rich repeat</keyword>
<keyword evidence="3" id="KW-0611">Plant defense</keyword>
<accession>A0A7N2MHY3</accession>
<dbReference type="AlphaFoldDB" id="A0A7N2MHY3"/>
<sequence length="366" mass="41146">MEHVSELYLDGTAITKLPTSIGNLTSLTSLGLRDCKNIMSLPSTFFNMKTLENVNLSGCSKLCKLLENLGTVESVENVDVSGTATRLLPYSNAPFQNLKKLVFSGFKAARSPDPMSLLSTSLSGLCSLTNLDLSYCNLKTIPSDGHFLLKNRYNIVIPGSEIPEWFRHQSIGDEVSIQEPYSLLCNEWMGIAICVVFCSLPRHQIHEHCYLACYLIANGKEMSFAPITGDIFPLSDHIWLIYLLPQYYKEKGIKLVWECDVDGFSQIGVRIENYSRGLEVKKCGFRLVYKKDIKDLNRTMTQRHHNFDNLMAAAEGYKAKQTRDDYDEAGSSNDEPHPKSIGNSNCEESSEYKDCREKLSESDLEG</sequence>
<organism evidence="7 8">
    <name type="scientific">Quercus lobata</name>
    <name type="common">Valley oak</name>
    <dbReference type="NCBI Taxonomy" id="97700"/>
    <lineage>
        <taxon>Eukaryota</taxon>
        <taxon>Viridiplantae</taxon>
        <taxon>Streptophyta</taxon>
        <taxon>Embryophyta</taxon>
        <taxon>Tracheophyta</taxon>
        <taxon>Spermatophyta</taxon>
        <taxon>Magnoliopsida</taxon>
        <taxon>eudicotyledons</taxon>
        <taxon>Gunneridae</taxon>
        <taxon>Pentapetalae</taxon>
        <taxon>rosids</taxon>
        <taxon>fabids</taxon>
        <taxon>Fagales</taxon>
        <taxon>Fagaceae</taxon>
        <taxon>Quercus</taxon>
    </lineage>
</organism>
<reference evidence="7" key="2">
    <citation type="submission" date="2021-01" db="UniProtKB">
        <authorList>
            <consortium name="EnsemblPlants"/>
        </authorList>
    </citation>
    <scope>IDENTIFICATION</scope>
</reference>
<evidence type="ECO:0000313" key="8">
    <source>
        <dbReference type="Proteomes" id="UP000594261"/>
    </source>
</evidence>